<reference evidence="2 3" key="1">
    <citation type="submission" date="2016-10" db="EMBL/GenBank/DDBJ databases">
        <authorList>
            <person name="de Groot N.N."/>
        </authorList>
    </citation>
    <scope>NUCLEOTIDE SEQUENCE [LARGE SCALE GENOMIC DNA]</scope>
    <source>
        <strain evidence="2 3">M79</strain>
    </source>
</reference>
<dbReference type="Pfam" id="PF04127">
    <property type="entry name" value="DFP"/>
    <property type="match status" value="2"/>
</dbReference>
<dbReference type="GO" id="GO:0016874">
    <property type="term" value="F:ligase activity"/>
    <property type="evidence" value="ECO:0007669"/>
    <property type="project" value="UniProtKB-KW"/>
</dbReference>
<evidence type="ECO:0000259" key="1">
    <source>
        <dbReference type="Pfam" id="PF04127"/>
    </source>
</evidence>
<feature type="domain" description="DNA/pantothenate metabolism flavoprotein C-terminal" evidence="1">
    <location>
        <begin position="2"/>
        <end position="97"/>
    </location>
</feature>
<sequence>MKILITAGGTTESIDTVRGITNFATGSLGKLTAEEFLTHGHQVILLAGRFAQLPSEQENLTVIPIGDTQDLLDNVEKFLPEVEVVVHSMAVSDYRPVYMTGVDDLPHPLTKEQLIHFRPEVQKKISSNSEYQMMLLEKTPKVISFIKKWNPKVLLFGFKLLSGVSEAQLLEVAKNKRKETSADFIIANDLANIQGENHLAFLVSDSADITRLHTKPQIAQVIVKKSEEAHHG</sequence>
<organism evidence="2 3">
    <name type="scientific">Lactococcus garvieae</name>
    <dbReference type="NCBI Taxonomy" id="1363"/>
    <lineage>
        <taxon>Bacteria</taxon>
        <taxon>Bacillati</taxon>
        <taxon>Bacillota</taxon>
        <taxon>Bacilli</taxon>
        <taxon>Lactobacillales</taxon>
        <taxon>Streptococcaceae</taxon>
        <taxon>Lactococcus</taxon>
    </lineage>
</organism>
<proteinExistence type="predicted"/>
<accession>A0A1I4HXP2</accession>
<dbReference type="GO" id="GO:0015937">
    <property type="term" value="P:coenzyme A biosynthetic process"/>
    <property type="evidence" value="ECO:0007669"/>
    <property type="project" value="UniProtKB-ARBA"/>
</dbReference>
<dbReference type="RefSeq" id="WP_074751484.1">
    <property type="nucleotide sequence ID" value="NZ_FOTJ01000011.1"/>
</dbReference>
<dbReference type="NCBIfam" id="NF005231">
    <property type="entry name" value="PRK06732.1"/>
    <property type="match status" value="1"/>
</dbReference>
<dbReference type="SUPFAM" id="SSF102645">
    <property type="entry name" value="CoaB-like"/>
    <property type="match status" value="1"/>
</dbReference>
<gene>
    <name evidence="2" type="ORF">SAMN05216438_11126</name>
</gene>
<feature type="domain" description="DNA/pantothenate metabolism flavoprotein C-terminal" evidence="1">
    <location>
        <begin position="121"/>
        <end position="225"/>
    </location>
</feature>
<dbReference type="Proteomes" id="UP000181969">
    <property type="component" value="Unassembled WGS sequence"/>
</dbReference>
<dbReference type="OrthoDB" id="9802554at2"/>
<dbReference type="InterPro" id="IPR007085">
    <property type="entry name" value="DNA/pantothenate-metab_flavo_C"/>
</dbReference>
<dbReference type="AlphaFoldDB" id="A0A1I4HXP2"/>
<dbReference type="Gene3D" id="3.40.50.10300">
    <property type="entry name" value="CoaB-like"/>
    <property type="match status" value="1"/>
</dbReference>
<dbReference type="InterPro" id="IPR035929">
    <property type="entry name" value="CoaB-like_sf"/>
</dbReference>
<evidence type="ECO:0000313" key="3">
    <source>
        <dbReference type="Proteomes" id="UP000181969"/>
    </source>
</evidence>
<dbReference type="InterPro" id="IPR011848">
    <property type="entry name" value="CoaB_strep"/>
</dbReference>
<dbReference type="EMBL" id="FOTJ01000011">
    <property type="protein sequence ID" value="SFL46523.1"/>
    <property type="molecule type" value="Genomic_DNA"/>
</dbReference>
<keyword evidence="2" id="KW-0436">Ligase</keyword>
<dbReference type="NCBIfam" id="TIGR02114">
    <property type="entry name" value="coaB_strep"/>
    <property type="match status" value="1"/>
</dbReference>
<evidence type="ECO:0000313" key="2">
    <source>
        <dbReference type="EMBL" id="SFL46523.1"/>
    </source>
</evidence>
<name>A0A1I4HXP2_9LACT</name>
<protein>
    <submittedName>
        <fullName evidence="2">Phosphopantothenate-cysteine ligase</fullName>
    </submittedName>
</protein>